<dbReference type="RefSeq" id="XP_056854345.1">
    <property type="nucleotide sequence ID" value="XM_056998365.1"/>
</dbReference>
<dbReference type="GeneID" id="130503804"/>
<dbReference type="Proteomes" id="UP000504610">
    <property type="component" value="Unplaced"/>
</dbReference>
<protein>
    <submittedName>
        <fullName evidence="3">Uncharacterized protein LOC130503804</fullName>
    </submittedName>
</protein>
<evidence type="ECO:0000256" key="1">
    <source>
        <dbReference type="SAM" id="MobiDB-lite"/>
    </source>
</evidence>
<feature type="region of interest" description="Disordered" evidence="1">
    <location>
        <begin position="20"/>
        <end position="157"/>
    </location>
</feature>
<proteinExistence type="predicted"/>
<evidence type="ECO:0000313" key="3">
    <source>
        <dbReference type="RefSeq" id="XP_056854345.1"/>
    </source>
</evidence>
<gene>
    <name evidence="3" type="primary">LOC130503804</name>
</gene>
<accession>A0A9W3CS48</accession>
<organism evidence="2 3">
    <name type="scientific">Raphanus sativus</name>
    <name type="common">Radish</name>
    <name type="synonym">Raphanus raphanistrum var. sativus</name>
    <dbReference type="NCBI Taxonomy" id="3726"/>
    <lineage>
        <taxon>Eukaryota</taxon>
        <taxon>Viridiplantae</taxon>
        <taxon>Streptophyta</taxon>
        <taxon>Embryophyta</taxon>
        <taxon>Tracheophyta</taxon>
        <taxon>Spermatophyta</taxon>
        <taxon>Magnoliopsida</taxon>
        <taxon>eudicotyledons</taxon>
        <taxon>Gunneridae</taxon>
        <taxon>Pentapetalae</taxon>
        <taxon>rosids</taxon>
        <taxon>malvids</taxon>
        <taxon>Brassicales</taxon>
        <taxon>Brassicaceae</taxon>
        <taxon>Brassiceae</taxon>
        <taxon>Raphanus</taxon>
    </lineage>
</organism>
<feature type="compositionally biased region" description="Low complexity" evidence="1">
    <location>
        <begin position="202"/>
        <end position="215"/>
    </location>
</feature>
<dbReference type="KEGG" id="rsz:130503804"/>
<keyword evidence="2" id="KW-1185">Reference proteome</keyword>
<reference evidence="3" key="1">
    <citation type="submission" date="2025-08" db="UniProtKB">
        <authorList>
            <consortium name="RefSeq"/>
        </authorList>
    </citation>
    <scope>IDENTIFICATION</scope>
    <source>
        <tissue evidence="3">Leaf</tissue>
    </source>
</reference>
<dbReference type="OrthoDB" id="1110516at2759"/>
<evidence type="ECO:0000313" key="2">
    <source>
        <dbReference type="Proteomes" id="UP000504610"/>
    </source>
</evidence>
<feature type="region of interest" description="Disordered" evidence="1">
    <location>
        <begin position="191"/>
        <end position="253"/>
    </location>
</feature>
<sequence length="305" mass="34828">MGEASELATMMQAFNAMREEMKEMRQDLGDRLTRVEQRPTAQATQTAERFPNRNQQYQAPNNRRTGVHFNDDPETSTRNQQNEEDTGQQHGPYPRARVQQDDYGEEAEEEEDYLPPHRAPRRPIRNQGYEEDDYAPQQRGHRQQHHNQGTDLLKMTPPQYAGKVDPEAYLDWEKRMNHIFAYYNHPVQAEQHIKKKSTRGRSQSNWNSNNNNNYNKPVDKGKGIEGDTRSKSQSVDTSKDTRTDPTKTTTPQRARDITCFNSLVSSGFILYAGLFGKAEPGTRSIWCSIPLIGGNPAGISSGNKS</sequence>
<feature type="compositionally biased region" description="Basic and acidic residues" evidence="1">
    <location>
        <begin position="20"/>
        <end position="37"/>
    </location>
</feature>
<feature type="compositionally biased region" description="Polar residues" evidence="1">
    <location>
        <begin position="39"/>
        <end position="64"/>
    </location>
</feature>
<feature type="compositionally biased region" description="Acidic residues" evidence="1">
    <location>
        <begin position="102"/>
        <end position="113"/>
    </location>
</feature>
<feature type="compositionally biased region" description="Basic and acidic residues" evidence="1">
    <location>
        <begin position="217"/>
        <end position="230"/>
    </location>
</feature>
<dbReference type="AlphaFoldDB" id="A0A9W3CS48"/>
<name>A0A9W3CS48_RAPSA</name>